<evidence type="ECO:0000313" key="4">
    <source>
        <dbReference type="Proteomes" id="UP000271683"/>
    </source>
</evidence>
<dbReference type="RefSeq" id="WP_084556305.1">
    <property type="nucleotide sequence ID" value="NZ_RJKL01000001.1"/>
</dbReference>
<dbReference type="Proteomes" id="UP000271683">
    <property type="component" value="Unassembled WGS sequence"/>
</dbReference>
<reference evidence="3 4" key="1">
    <citation type="submission" date="2018-11" db="EMBL/GenBank/DDBJ databases">
        <title>Sequencing the genomes of 1000 actinobacteria strains.</title>
        <authorList>
            <person name="Klenk H.-P."/>
        </authorList>
    </citation>
    <scope>NUCLEOTIDE SEQUENCE [LARGE SCALE GENOMIC DNA]</scope>
    <source>
        <strain evidence="3 4">DSM 43634</strain>
    </source>
</reference>
<gene>
    <name evidence="3" type="ORF">EDD30_5810</name>
</gene>
<evidence type="ECO:0000313" key="3">
    <source>
        <dbReference type="EMBL" id="ROP32857.1"/>
    </source>
</evidence>
<feature type="region of interest" description="Disordered" evidence="1">
    <location>
        <begin position="1"/>
        <end position="28"/>
    </location>
</feature>
<evidence type="ECO:0008006" key="5">
    <source>
        <dbReference type="Google" id="ProtNLM"/>
    </source>
</evidence>
<feature type="transmembrane region" description="Helical" evidence="2">
    <location>
        <begin position="257"/>
        <end position="281"/>
    </location>
</feature>
<name>A0A3N1GRI3_9ACTN</name>
<evidence type="ECO:0000256" key="1">
    <source>
        <dbReference type="SAM" id="MobiDB-lite"/>
    </source>
</evidence>
<feature type="transmembrane region" description="Helical" evidence="2">
    <location>
        <begin position="214"/>
        <end position="237"/>
    </location>
</feature>
<proteinExistence type="predicted"/>
<feature type="transmembrane region" description="Helical" evidence="2">
    <location>
        <begin position="177"/>
        <end position="202"/>
    </location>
</feature>
<feature type="transmembrane region" description="Helical" evidence="2">
    <location>
        <begin position="131"/>
        <end position="157"/>
    </location>
</feature>
<dbReference type="OrthoDB" id="3297477at2"/>
<comment type="caution">
    <text evidence="3">The sequence shown here is derived from an EMBL/GenBank/DDBJ whole genome shotgun (WGS) entry which is preliminary data.</text>
</comment>
<dbReference type="AlphaFoldDB" id="A0A3N1GRI3"/>
<feature type="transmembrane region" description="Helical" evidence="2">
    <location>
        <begin position="87"/>
        <end position="110"/>
    </location>
</feature>
<keyword evidence="2" id="KW-0472">Membrane</keyword>
<evidence type="ECO:0000256" key="2">
    <source>
        <dbReference type="SAM" id="Phobius"/>
    </source>
</evidence>
<dbReference type="EMBL" id="RJKL01000001">
    <property type="protein sequence ID" value="ROP32857.1"/>
    <property type="molecule type" value="Genomic_DNA"/>
</dbReference>
<keyword evidence="2" id="KW-1133">Transmembrane helix</keyword>
<organism evidence="3 4">
    <name type="scientific">Couchioplanes caeruleus</name>
    <dbReference type="NCBI Taxonomy" id="56438"/>
    <lineage>
        <taxon>Bacteria</taxon>
        <taxon>Bacillati</taxon>
        <taxon>Actinomycetota</taxon>
        <taxon>Actinomycetes</taxon>
        <taxon>Micromonosporales</taxon>
        <taxon>Micromonosporaceae</taxon>
        <taxon>Couchioplanes</taxon>
    </lineage>
</organism>
<sequence>MTAGTERHPAAPADGIAGEGQKGMTTPGTNMNGYGFRHAVRMERIKLRSLRSTWWLAIAAVVSMAAAGAGVGLGYRSHTPVATAAQILNNSLGGAIVAQLLLGALGVLMVTGEYGTGMIRSTLAAVPRRRIVLAAKVAVCGGAALTVGLVASFAGYLSGQLAIRGTAIPAASLADPAILRAVLLTGVYLGVTALIGVGIGTIVRHGGAAIGTLFALMFVPMIVAGLFGESGIAVGRFVPLLMLLNSIAVTSPVPGLFSGWISALLMCGYAAVAILCGGMLLRHRDA</sequence>
<keyword evidence="2" id="KW-0812">Transmembrane</keyword>
<dbReference type="Pfam" id="PF12730">
    <property type="entry name" value="ABC2_membrane_4"/>
    <property type="match status" value="1"/>
</dbReference>
<protein>
    <recommendedName>
        <fullName evidence="5">ABC-2 family transporter</fullName>
    </recommendedName>
</protein>
<feature type="transmembrane region" description="Helical" evidence="2">
    <location>
        <begin position="54"/>
        <end position="75"/>
    </location>
</feature>
<accession>A0A3N1GRI3</accession>